<dbReference type="InterPro" id="IPR036047">
    <property type="entry name" value="F-box-like_dom_sf"/>
</dbReference>
<dbReference type="SMART" id="SM00367">
    <property type="entry name" value="LRR_CC"/>
    <property type="match status" value="7"/>
</dbReference>
<proteinExistence type="predicted"/>
<feature type="compositionally biased region" description="Low complexity" evidence="1">
    <location>
        <begin position="20"/>
        <end position="41"/>
    </location>
</feature>
<dbReference type="FunFam" id="1.20.1280.50:FF:000023">
    <property type="entry name" value="F-box/LRR-repeat protein 4"/>
    <property type="match status" value="1"/>
</dbReference>
<dbReference type="EMBL" id="GDJX01017623">
    <property type="protein sequence ID" value="JAT50313.1"/>
    <property type="molecule type" value="Transcribed_RNA"/>
</dbReference>
<reference evidence="4" key="1">
    <citation type="submission" date="2015-07" db="EMBL/GenBank/DDBJ databases">
        <title>Transcriptome Assembly of Anthurium amnicola.</title>
        <authorList>
            <person name="Suzuki J."/>
        </authorList>
    </citation>
    <scope>NUCLEOTIDE SEQUENCE</scope>
</reference>
<evidence type="ECO:0000259" key="2">
    <source>
        <dbReference type="Pfam" id="PF00646"/>
    </source>
</evidence>
<evidence type="ECO:0000259" key="3">
    <source>
        <dbReference type="Pfam" id="PF25372"/>
    </source>
</evidence>
<accession>A0A1D1Y6R0</accession>
<dbReference type="InterPro" id="IPR001810">
    <property type="entry name" value="F-box_dom"/>
</dbReference>
<dbReference type="PANTHER" id="PTHR13318:SF92">
    <property type="entry name" value="F-BOX_LRR-REPEAT PROTEIN 8-RELATED"/>
    <property type="match status" value="1"/>
</dbReference>
<evidence type="ECO:0000256" key="1">
    <source>
        <dbReference type="SAM" id="MobiDB-lite"/>
    </source>
</evidence>
<dbReference type="SUPFAM" id="SSF81383">
    <property type="entry name" value="F-box domain"/>
    <property type="match status" value="1"/>
</dbReference>
<dbReference type="InterPro" id="IPR057207">
    <property type="entry name" value="FBXL15_LRR"/>
</dbReference>
<dbReference type="GO" id="GO:0031146">
    <property type="term" value="P:SCF-dependent proteasomal ubiquitin-dependent protein catabolic process"/>
    <property type="evidence" value="ECO:0007669"/>
    <property type="project" value="TreeGrafter"/>
</dbReference>
<feature type="domain" description="F-box" evidence="2">
    <location>
        <begin position="56"/>
        <end position="85"/>
    </location>
</feature>
<dbReference type="PANTHER" id="PTHR13318">
    <property type="entry name" value="PARTNER OF PAIRED, ISOFORM B-RELATED"/>
    <property type="match status" value="1"/>
</dbReference>
<evidence type="ECO:0000313" key="4">
    <source>
        <dbReference type="EMBL" id="JAT50313.1"/>
    </source>
</evidence>
<dbReference type="SUPFAM" id="SSF52047">
    <property type="entry name" value="RNI-like"/>
    <property type="match status" value="1"/>
</dbReference>
<name>A0A1D1Y6R0_9ARAE</name>
<dbReference type="Pfam" id="PF00646">
    <property type="entry name" value="F-box"/>
    <property type="match status" value="1"/>
</dbReference>
<feature type="domain" description="F-box/LRR-repeat protein 15-like leucin rich repeat" evidence="3">
    <location>
        <begin position="296"/>
        <end position="449"/>
    </location>
</feature>
<protein>
    <submittedName>
        <fullName evidence="4">F-box protein At1g47056</fullName>
    </submittedName>
</protein>
<feature type="region of interest" description="Disordered" evidence="1">
    <location>
        <begin position="1"/>
        <end position="48"/>
    </location>
</feature>
<dbReference type="InterPro" id="IPR032675">
    <property type="entry name" value="LRR_dom_sf"/>
</dbReference>
<gene>
    <name evidence="4" type="primary">At1g47056_3</name>
    <name evidence="4" type="ORF">g.105319</name>
</gene>
<dbReference type="Pfam" id="PF25372">
    <property type="entry name" value="DUF7885"/>
    <property type="match status" value="1"/>
</dbReference>
<dbReference type="GO" id="GO:0019005">
    <property type="term" value="C:SCF ubiquitin ligase complex"/>
    <property type="evidence" value="ECO:0007669"/>
    <property type="project" value="TreeGrafter"/>
</dbReference>
<organism evidence="4">
    <name type="scientific">Anthurium amnicola</name>
    <dbReference type="NCBI Taxonomy" id="1678845"/>
    <lineage>
        <taxon>Eukaryota</taxon>
        <taxon>Viridiplantae</taxon>
        <taxon>Streptophyta</taxon>
        <taxon>Embryophyta</taxon>
        <taxon>Tracheophyta</taxon>
        <taxon>Spermatophyta</taxon>
        <taxon>Magnoliopsida</taxon>
        <taxon>Liliopsida</taxon>
        <taxon>Araceae</taxon>
        <taxon>Pothoideae</taxon>
        <taxon>Potheae</taxon>
        <taxon>Anthurium</taxon>
    </lineage>
</organism>
<dbReference type="CDD" id="cd22159">
    <property type="entry name" value="F-box_AtTIR1-like"/>
    <property type="match status" value="1"/>
</dbReference>
<dbReference type="FunFam" id="3.80.10.10:FF:000449">
    <property type="entry name" value="F-box protein SKIP2"/>
    <property type="match status" value="1"/>
</dbReference>
<dbReference type="InterPro" id="IPR006553">
    <property type="entry name" value="Leu-rich_rpt_Cys-con_subtyp"/>
</dbReference>
<dbReference type="AlphaFoldDB" id="A0A1D1Y6R0"/>
<dbReference type="Gene3D" id="1.20.1280.50">
    <property type="match status" value="1"/>
</dbReference>
<dbReference type="Gene3D" id="3.80.10.10">
    <property type="entry name" value="Ribonuclease Inhibitor"/>
    <property type="match status" value="1"/>
</dbReference>
<sequence length="543" mass="58349">MGQSASVHSRSASCRRLRRPPSSCTPAAPMVSDVVPSSSSEPDLDDSGCSSRDYTLDLPDECLAMVFQSLCSGDRKSCSLVCRRWLVVDGQSRHRLSLEARAALLQSAPALFARFDAVSKLALKCHRGSDSIGDEALALISSRCPNLVRLKLRACREVSEAGMAALAKNCPRLSKLSCGSCNFGSKGINAVLSHCSHLEELSVKRLRGLIDDPVGGPSLSAASPLRSICLKELYNGQTFVPLIAASRGLRTLKLFRCSGDWDKLLEEISISDRVPGLVEVHFEKIQLSDRGLSALSSCVDLEVLHLVKTPECTDVGLASVAERCRLLRKIHIDGWKTNRIGDVGLAAIARRCPNLQELVLIGVNPTVTSLGLIAGSCRNLERLALCGSETIGDAEISCIASKCLALKKLCIKGCPVSNQGMEALAGGCPNLMKVKVKKCKGVTAEGADWLRAIRRTLAVNLDAAGAVQVIEQLDASASESGLQENEQGQFPLMVEQIPALDLPSTSSGRSASSRARLAFFSGRKFMTSAFRRWSNGRNDQHHL</sequence>